<proteinExistence type="predicted"/>
<dbReference type="Proteomes" id="UP000017023">
    <property type="component" value="Unassembled WGS sequence"/>
</dbReference>
<accession>U2M8F7</accession>
<protein>
    <submittedName>
        <fullName evidence="1">Uncharacterized protein</fullName>
    </submittedName>
</protein>
<reference evidence="1 2" key="1">
    <citation type="submission" date="2013-08" db="EMBL/GenBank/DDBJ databases">
        <authorList>
            <person name="Durkin A.S."/>
            <person name="Haft D.R."/>
            <person name="McCorrison J."/>
            <person name="Torralba M."/>
            <person name="Gillis M."/>
            <person name="Haft D.H."/>
            <person name="Methe B."/>
            <person name="Sutton G."/>
            <person name="Nelson K.E."/>
        </authorList>
    </citation>
    <scope>NUCLEOTIDE SEQUENCE [LARGE SCALE GENOMIC DNA]</scope>
    <source>
        <strain evidence="1 2">F0493</strain>
    </source>
</reference>
<dbReference type="PATRIC" id="fig|1395125.3.peg.2639"/>
<sequence>MLSTFEMINGLLEILELLTLRIKIILFVHAINEYKKPAFPSIEFPTKWLTRKVIYI</sequence>
<evidence type="ECO:0000313" key="1">
    <source>
        <dbReference type="EMBL" id="ERJ98004.1"/>
    </source>
</evidence>
<dbReference type="EMBL" id="AWGW01000032">
    <property type="protein sequence ID" value="ERJ98004.1"/>
    <property type="molecule type" value="Genomic_DNA"/>
</dbReference>
<gene>
    <name evidence="1" type="ORF">HMPREF9145_1275</name>
</gene>
<organism evidence="1 2">
    <name type="scientific">Segatella salivae F0493</name>
    <dbReference type="NCBI Taxonomy" id="1395125"/>
    <lineage>
        <taxon>Bacteria</taxon>
        <taxon>Pseudomonadati</taxon>
        <taxon>Bacteroidota</taxon>
        <taxon>Bacteroidia</taxon>
        <taxon>Bacteroidales</taxon>
        <taxon>Prevotellaceae</taxon>
        <taxon>Segatella</taxon>
    </lineage>
</organism>
<comment type="caution">
    <text evidence="1">The sequence shown here is derived from an EMBL/GenBank/DDBJ whole genome shotgun (WGS) entry which is preliminary data.</text>
</comment>
<evidence type="ECO:0000313" key="2">
    <source>
        <dbReference type="Proteomes" id="UP000017023"/>
    </source>
</evidence>
<dbReference type="AlphaFoldDB" id="U2M8F7"/>
<name>U2M8F7_9BACT</name>